<dbReference type="Proteomes" id="UP000494040">
    <property type="component" value="Unassembled WGS sequence"/>
</dbReference>
<comment type="subcellular location">
    <subcellularLocation>
        <location evidence="2">Nucleus</location>
        <location evidence="2">Nucleolus</location>
    </subcellularLocation>
</comment>
<evidence type="ECO:0000256" key="2">
    <source>
        <dbReference type="ARBA" id="ARBA00004604"/>
    </source>
</evidence>
<dbReference type="GO" id="GO:0006364">
    <property type="term" value="P:rRNA processing"/>
    <property type="evidence" value="ECO:0007669"/>
    <property type="project" value="TreeGrafter"/>
</dbReference>
<evidence type="ECO:0000256" key="4">
    <source>
        <dbReference type="ARBA" id="ARBA00022517"/>
    </source>
</evidence>
<dbReference type="GeneID" id="106666495"/>
<evidence type="ECO:0000256" key="6">
    <source>
        <dbReference type="ARBA" id="ARBA00023242"/>
    </source>
</evidence>
<dbReference type="GO" id="GO:0030687">
    <property type="term" value="C:preribosome, large subunit precursor"/>
    <property type="evidence" value="ECO:0007669"/>
    <property type="project" value="TreeGrafter"/>
</dbReference>
<evidence type="ECO:0000256" key="1">
    <source>
        <dbReference type="ARBA" id="ARBA00003387"/>
    </source>
</evidence>
<evidence type="ECO:0000313" key="8">
    <source>
        <dbReference type="EnsemblMetazoa" id="XP_024082371.1"/>
    </source>
</evidence>
<keyword evidence="6" id="KW-0539">Nucleus</keyword>
<dbReference type="GO" id="GO:0042273">
    <property type="term" value="P:ribosomal large subunit biogenesis"/>
    <property type="evidence" value="ECO:0007669"/>
    <property type="project" value="TreeGrafter"/>
</dbReference>
<evidence type="ECO:0000256" key="3">
    <source>
        <dbReference type="ARBA" id="ARBA00007336"/>
    </source>
</evidence>
<evidence type="ECO:0000256" key="7">
    <source>
        <dbReference type="SAM" id="MobiDB-lite"/>
    </source>
</evidence>
<feature type="compositionally biased region" description="Acidic residues" evidence="7">
    <location>
        <begin position="11"/>
        <end position="27"/>
    </location>
</feature>
<dbReference type="InterPro" id="IPR008610">
    <property type="entry name" value="Ebp2"/>
</dbReference>
<dbReference type="EnsemblMetazoa" id="XM_024226603.1">
    <property type="protein sequence ID" value="XP_024082371.1"/>
    <property type="gene ID" value="LOC106666495"/>
</dbReference>
<dbReference type="KEGG" id="clec:106666495"/>
<dbReference type="PANTHER" id="PTHR13028:SF0">
    <property type="entry name" value="RRNA-PROCESSING PROTEIN EBP2-RELATED"/>
    <property type="match status" value="1"/>
</dbReference>
<dbReference type="Pfam" id="PF05890">
    <property type="entry name" value="Ebp2"/>
    <property type="match status" value="1"/>
</dbReference>
<feature type="region of interest" description="Disordered" evidence="7">
    <location>
        <begin position="1"/>
        <end position="27"/>
    </location>
</feature>
<feature type="compositionally biased region" description="Basic residues" evidence="7">
    <location>
        <begin position="274"/>
        <end position="294"/>
    </location>
</feature>
<organism evidence="8 9">
    <name type="scientific">Cimex lectularius</name>
    <name type="common">Bed bug</name>
    <name type="synonym">Acanthia lectularia</name>
    <dbReference type="NCBI Taxonomy" id="79782"/>
    <lineage>
        <taxon>Eukaryota</taxon>
        <taxon>Metazoa</taxon>
        <taxon>Ecdysozoa</taxon>
        <taxon>Arthropoda</taxon>
        <taxon>Hexapoda</taxon>
        <taxon>Insecta</taxon>
        <taxon>Pterygota</taxon>
        <taxon>Neoptera</taxon>
        <taxon>Paraneoptera</taxon>
        <taxon>Hemiptera</taxon>
        <taxon>Heteroptera</taxon>
        <taxon>Panheteroptera</taxon>
        <taxon>Cimicomorpha</taxon>
        <taxon>Cimicidae</taxon>
        <taxon>Cimex</taxon>
    </lineage>
</organism>
<proteinExistence type="inferred from homology"/>
<dbReference type="GO" id="GO:0034399">
    <property type="term" value="C:nuclear periphery"/>
    <property type="evidence" value="ECO:0007669"/>
    <property type="project" value="TreeGrafter"/>
</dbReference>
<dbReference type="PANTHER" id="PTHR13028">
    <property type="entry name" value="RRNA PROCESSING PROTEIN EBNA1-BINDING PROTEIN-RELATED"/>
    <property type="match status" value="1"/>
</dbReference>
<comment type="function">
    <text evidence="1">Required for the processing of the 27S pre-rRNA.</text>
</comment>
<dbReference type="RefSeq" id="XP_024082371.1">
    <property type="nucleotide sequence ID" value="XM_024226603.1"/>
</dbReference>
<protein>
    <submittedName>
        <fullName evidence="8">Uncharacterized protein</fullName>
    </submittedName>
</protein>
<reference evidence="8" key="1">
    <citation type="submission" date="2022-01" db="UniProtKB">
        <authorList>
            <consortium name="EnsemblMetazoa"/>
        </authorList>
    </citation>
    <scope>IDENTIFICATION</scope>
</reference>
<dbReference type="OrthoDB" id="443772at2759"/>
<evidence type="ECO:0000313" key="9">
    <source>
        <dbReference type="Proteomes" id="UP000494040"/>
    </source>
</evidence>
<sequence>MKNSKGLKELEIEELENYDENETDSETEALQEAFAAGVLKPGLNIPVSDKKSYVNNVEELKKRLTELYTDLPWVERLDVISKPAPLAPELSVQLEDSEKGDPIAHDDFQRESLFYRLAQHAVLSVLPRLKKLGIPTQRPDDYFAEMAKSDDHMQKVKSNLIKRKAEVENIEKVRSIRAQKKLQKALNAQAKVNKVTAKKELMDMVKKFRKGETKDLSFLENKGKKGSQTMNKKAQMKKKFKDSKFGFGGKKRDSKRNTRESTSGFDKMPGKNTPRGKKAPNKRPGKNVRKKMKG</sequence>
<keyword evidence="4" id="KW-0690">Ribosome biogenesis</keyword>
<evidence type="ECO:0000256" key="5">
    <source>
        <dbReference type="ARBA" id="ARBA00023054"/>
    </source>
</evidence>
<accession>A0A8I6TJL0</accession>
<keyword evidence="5" id="KW-0175">Coiled coil</keyword>
<keyword evidence="9" id="KW-1185">Reference proteome</keyword>
<dbReference type="AlphaFoldDB" id="A0A8I6TJL0"/>
<feature type="compositionally biased region" description="Basic and acidic residues" evidence="7">
    <location>
        <begin position="1"/>
        <end position="10"/>
    </location>
</feature>
<dbReference type="GO" id="GO:0005730">
    <property type="term" value="C:nucleolus"/>
    <property type="evidence" value="ECO:0007669"/>
    <property type="project" value="UniProtKB-SubCell"/>
</dbReference>
<feature type="region of interest" description="Disordered" evidence="7">
    <location>
        <begin position="219"/>
        <end position="294"/>
    </location>
</feature>
<comment type="similarity">
    <text evidence="3">Belongs to the EBP2 family.</text>
</comment>
<dbReference type="OMA" id="RETMFHR"/>
<name>A0A8I6TJL0_CIMLE</name>